<organism evidence="2">
    <name type="scientific">hydrothermal vent metagenome</name>
    <dbReference type="NCBI Taxonomy" id="652676"/>
    <lineage>
        <taxon>unclassified sequences</taxon>
        <taxon>metagenomes</taxon>
        <taxon>ecological metagenomes</taxon>
    </lineage>
</organism>
<dbReference type="Pfam" id="PF02915">
    <property type="entry name" value="Rubrerythrin"/>
    <property type="match status" value="1"/>
</dbReference>
<sequence>MGNKSQGEMTELDILEFAMEIEQNAAKTYLDAAGTVLNHKAKVLLMNLAQEELDHRQMLAGIAEKVEAHDPLPKKFSRSPVQEVDDSIKNLKIGPDSTVEEIVLHAMGREKALLEIYEAFALFLRAGEFRDLCEFLADEERKHLADLDKLLQQERGTAE</sequence>
<dbReference type="PANTHER" id="PTHR33531">
    <property type="entry name" value="RUBRERYTHRIN SUBFAMILY"/>
    <property type="match status" value="1"/>
</dbReference>
<proteinExistence type="predicted"/>
<dbReference type="InterPro" id="IPR012347">
    <property type="entry name" value="Ferritin-like"/>
</dbReference>
<dbReference type="InterPro" id="IPR009078">
    <property type="entry name" value="Ferritin-like_SF"/>
</dbReference>
<dbReference type="GO" id="GO:0046872">
    <property type="term" value="F:metal ion binding"/>
    <property type="evidence" value="ECO:0007669"/>
    <property type="project" value="InterPro"/>
</dbReference>
<accession>A0A3B1BU66</accession>
<name>A0A3B1BU66_9ZZZZ</name>
<gene>
    <name evidence="2" type="ORF">MNBD_NITROSPINAE04-1884</name>
</gene>
<dbReference type="GO" id="GO:0016491">
    <property type="term" value="F:oxidoreductase activity"/>
    <property type="evidence" value="ECO:0007669"/>
    <property type="project" value="InterPro"/>
</dbReference>
<reference evidence="2" key="1">
    <citation type="submission" date="2018-06" db="EMBL/GenBank/DDBJ databases">
        <authorList>
            <person name="Zhirakovskaya E."/>
        </authorList>
    </citation>
    <scope>NUCLEOTIDE SEQUENCE</scope>
</reference>
<evidence type="ECO:0000259" key="1">
    <source>
        <dbReference type="Pfam" id="PF02915"/>
    </source>
</evidence>
<dbReference type="InterPro" id="IPR003251">
    <property type="entry name" value="Rr_diiron-bd_dom"/>
</dbReference>
<protein>
    <recommendedName>
        <fullName evidence="1">Rubrerythrin diiron-binding domain-containing protein</fullName>
    </recommendedName>
</protein>
<dbReference type="SUPFAM" id="SSF47240">
    <property type="entry name" value="Ferritin-like"/>
    <property type="match status" value="1"/>
</dbReference>
<dbReference type="EMBL" id="UOGA01000200">
    <property type="protein sequence ID" value="VAX21459.1"/>
    <property type="molecule type" value="Genomic_DNA"/>
</dbReference>
<dbReference type="Gene3D" id="1.20.1260.10">
    <property type="match status" value="1"/>
</dbReference>
<dbReference type="CDD" id="cd01045">
    <property type="entry name" value="Ferritin_like_AB"/>
    <property type="match status" value="1"/>
</dbReference>
<dbReference type="AlphaFoldDB" id="A0A3B1BU66"/>
<dbReference type="PANTHER" id="PTHR33531:SF7">
    <property type="entry name" value="HYPOTHETICAL MEMBRANE PROTEIN, CONSERVED"/>
    <property type="match status" value="1"/>
</dbReference>
<feature type="domain" description="Rubrerythrin diiron-binding" evidence="1">
    <location>
        <begin position="13"/>
        <end position="151"/>
    </location>
</feature>
<evidence type="ECO:0000313" key="2">
    <source>
        <dbReference type="EMBL" id="VAX21459.1"/>
    </source>
</evidence>